<keyword evidence="2" id="KW-0808">Transferase</keyword>
<proteinExistence type="predicted"/>
<dbReference type="EMBL" id="PHIG01000004">
    <property type="protein sequence ID" value="PJK31651.1"/>
    <property type="molecule type" value="Genomic_DNA"/>
</dbReference>
<dbReference type="Proteomes" id="UP000229498">
    <property type="component" value="Unassembled WGS sequence"/>
</dbReference>
<dbReference type="AlphaFoldDB" id="A0A2M9G7G9"/>
<comment type="caution">
    <text evidence="2">The sequence shown here is derived from an EMBL/GenBank/DDBJ whole genome shotgun (WGS) entry which is preliminary data.</text>
</comment>
<dbReference type="PANTHER" id="PTHR43451">
    <property type="entry name" value="ACETYLTRANSFERASE (GNAT) FAMILY PROTEIN"/>
    <property type="match status" value="1"/>
</dbReference>
<evidence type="ECO:0000259" key="1">
    <source>
        <dbReference type="PROSITE" id="PS51186"/>
    </source>
</evidence>
<dbReference type="CDD" id="cd04301">
    <property type="entry name" value="NAT_SF"/>
    <property type="match status" value="1"/>
</dbReference>
<dbReference type="PROSITE" id="PS51186">
    <property type="entry name" value="GNAT"/>
    <property type="match status" value="1"/>
</dbReference>
<gene>
    <name evidence="2" type="ORF">CVT23_00960</name>
</gene>
<dbReference type="InterPro" id="IPR000182">
    <property type="entry name" value="GNAT_dom"/>
</dbReference>
<protein>
    <submittedName>
        <fullName evidence="2">GNAT family N-acetyltransferase</fullName>
    </submittedName>
</protein>
<accession>A0A2M9G7G9</accession>
<dbReference type="InterPro" id="IPR052564">
    <property type="entry name" value="N-acetyltrans/Recomb-assoc"/>
</dbReference>
<sequence>MNSSPMTVLIRSATPADAPATLRLFRRAVRIGAAGLYSLPQRRAWAPARLPLAAWRTRQTRNLTLIAEIGGAIAGFAELRPDGHVHMLYTDPAFTRRGVGRALLAAGDEALAVRGVRHRSAWASAVSRAVFERAGYRITGRRVAARRGQRFLTFRVVR</sequence>
<dbReference type="OrthoDB" id="9789081at2"/>
<dbReference type="GO" id="GO:0016747">
    <property type="term" value="F:acyltransferase activity, transferring groups other than amino-acyl groups"/>
    <property type="evidence" value="ECO:0007669"/>
    <property type="project" value="InterPro"/>
</dbReference>
<organism evidence="2 3">
    <name type="scientific">Minwuia thermotolerans</name>
    <dbReference type="NCBI Taxonomy" id="2056226"/>
    <lineage>
        <taxon>Bacteria</taxon>
        <taxon>Pseudomonadati</taxon>
        <taxon>Pseudomonadota</taxon>
        <taxon>Alphaproteobacteria</taxon>
        <taxon>Minwuiales</taxon>
        <taxon>Minwuiaceae</taxon>
        <taxon>Minwuia</taxon>
    </lineage>
</organism>
<evidence type="ECO:0000313" key="3">
    <source>
        <dbReference type="Proteomes" id="UP000229498"/>
    </source>
</evidence>
<dbReference type="Gene3D" id="3.40.630.30">
    <property type="match status" value="1"/>
</dbReference>
<evidence type="ECO:0000313" key="2">
    <source>
        <dbReference type="EMBL" id="PJK31651.1"/>
    </source>
</evidence>
<name>A0A2M9G7G9_9PROT</name>
<dbReference type="SUPFAM" id="SSF55729">
    <property type="entry name" value="Acyl-CoA N-acyltransferases (Nat)"/>
    <property type="match status" value="1"/>
</dbReference>
<keyword evidence="3" id="KW-1185">Reference proteome</keyword>
<dbReference type="Pfam" id="PF13673">
    <property type="entry name" value="Acetyltransf_10"/>
    <property type="match status" value="1"/>
</dbReference>
<dbReference type="PANTHER" id="PTHR43451:SF1">
    <property type="entry name" value="ACETYLTRANSFERASE"/>
    <property type="match status" value="1"/>
</dbReference>
<feature type="domain" description="N-acetyltransferase" evidence="1">
    <location>
        <begin position="8"/>
        <end position="158"/>
    </location>
</feature>
<dbReference type="InterPro" id="IPR016181">
    <property type="entry name" value="Acyl_CoA_acyltransferase"/>
</dbReference>
<reference evidence="2 3" key="1">
    <citation type="submission" date="2017-11" db="EMBL/GenBank/DDBJ databases">
        <title>Draft genome sequence of Rhizobiales bacterium SY3-13.</title>
        <authorList>
            <person name="Sun C."/>
        </authorList>
    </citation>
    <scope>NUCLEOTIDE SEQUENCE [LARGE SCALE GENOMIC DNA]</scope>
    <source>
        <strain evidence="2 3">SY3-13</strain>
    </source>
</reference>